<dbReference type="KEGG" id="aaqi:AAQM_1458"/>
<evidence type="ECO:0000313" key="1">
    <source>
        <dbReference type="EMBL" id="QKE26205.1"/>
    </source>
</evidence>
<dbReference type="AlphaFoldDB" id="A0AAE7B540"/>
<proteinExistence type="predicted"/>
<protein>
    <submittedName>
        <fullName evidence="1">Uncharacterized protein</fullName>
    </submittedName>
</protein>
<keyword evidence="2" id="KW-1185">Reference proteome</keyword>
<sequence length="62" mass="7343">MLLECGFYGIDSEVKQRNGHKYFVARHRFDPIKVELIFVKVKELQGKKELCEFIENEKLIKG</sequence>
<dbReference type="RefSeq" id="WP_129094977.1">
    <property type="nucleotide sequence ID" value="NZ_CBCSAE010000004.1"/>
</dbReference>
<accession>A0AAE7B540</accession>
<dbReference type="EMBL" id="CP030944">
    <property type="protein sequence ID" value="QKE26205.1"/>
    <property type="molecule type" value="Genomic_DNA"/>
</dbReference>
<reference evidence="1 2" key="1">
    <citation type="submission" date="2018-07" db="EMBL/GenBank/DDBJ databases">
        <title>Identification of phenol metabolism pathways in Arcobacter.</title>
        <authorList>
            <person name="Miller W.G."/>
            <person name="Yee E."/>
            <person name="Bono J.L."/>
        </authorList>
    </citation>
    <scope>NUCLEOTIDE SEQUENCE [LARGE SCALE GENOMIC DNA]</scope>
    <source>
        <strain evidence="1 2">W63</strain>
    </source>
</reference>
<dbReference type="Proteomes" id="UP000502065">
    <property type="component" value="Chromosome"/>
</dbReference>
<organism evidence="1 2">
    <name type="scientific">Arcobacter aquimarinus</name>
    <dbReference type="NCBI Taxonomy" id="1315211"/>
    <lineage>
        <taxon>Bacteria</taxon>
        <taxon>Pseudomonadati</taxon>
        <taxon>Campylobacterota</taxon>
        <taxon>Epsilonproteobacteria</taxon>
        <taxon>Campylobacterales</taxon>
        <taxon>Arcobacteraceae</taxon>
        <taxon>Arcobacter</taxon>
    </lineage>
</organism>
<gene>
    <name evidence="1" type="ORF">AAQM_1458</name>
</gene>
<name>A0AAE7B540_9BACT</name>
<evidence type="ECO:0000313" key="2">
    <source>
        <dbReference type="Proteomes" id="UP000502065"/>
    </source>
</evidence>